<feature type="region of interest" description="Disordered" evidence="1">
    <location>
        <begin position="398"/>
        <end position="423"/>
    </location>
</feature>
<dbReference type="GO" id="GO:0014850">
    <property type="term" value="P:response to muscle activity"/>
    <property type="evidence" value="ECO:0007669"/>
    <property type="project" value="TreeGrafter"/>
</dbReference>
<evidence type="ECO:0000256" key="1">
    <source>
        <dbReference type="SAM" id="MobiDB-lite"/>
    </source>
</evidence>
<dbReference type="GO" id="GO:0005634">
    <property type="term" value="C:nucleus"/>
    <property type="evidence" value="ECO:0007669"/>
    <property type="project" value="TreeGrafter"/>
</dbReference>
<dbReference type="PANTHER" id="PTHR47282:SF1">
    <property type="entry name" value="PGC-1 AND ERR-INDUCED REGULATOR IN MUSCLE PROTEIN 1"/>
    <property type="match status" value="1"/>
</dbReference>
<organism evidence="2 3">
    <name type="scientific">Scophthalmus maximus</name>
    <name type="common">Turbot</name>
    <name type="synonym">Psetta maxima</name>
    <dbReference type="NCBI Taxonomy" id="52904"/>
    <lineage>
        <taxon>Eukaryota</taxon>
        <taxon>Metazoa</taxon>
        <taxon>Chordata</taxon>
        <taxon>Craniata</taxon>
        <taxon>Vertebrata</taxon>
        <taxon>Euteleostomi</taxon>
        <taxon>Actinopterygii</taxon>
        <taxon>Neopterygii</taxon>
        <taxon>Teleostei</taxon>
        <taxon>Neoteleostei</taxon>
        <taxon>Acanthomorphata</taxon>
        <taxon>Carangaria</taxon>
        <taxon>Pleuronectiformes</taxon>
        <taxon>Pleuronectoidei</taxon>
        <taxon>Scophthalmidae</taxon>
        <taxon>Scophthalmus</taxon>
    </lineage>
</organism>
<dbReference type="InterPro" id="IPR043442">
    <property type="entry name" value="Perm1"/>
</dbReference>
<feature type="compositionally biased region" description="Polar residues" evidence="1">
    <location>
        <begin position="223"/>
        <end position="237"/>
    </location>
</feature>
<dbReference type="GO" id="GO:0005737">
    <property type="term" value="C:cytoplasm"/>
    <property type="evidence" value="ECO:0007669"/>
    <property type="project" value="TreeGrafter"/>
</dbReference>
<evidence type="ECO:0000313" key="2">
    <source>
        <dbReference type="EMBL" id="KAF0036386.1"/>
    </source>
</evidence>
<evidence type="ECO:0008006" key="4">
    <source>
        <dbReference type="Google" id="ProtNLM"/>
    </source>
</evidence>
<reference evidence="2 3" key="1">
    <citation type="submission" date="2019-06" db="EMBL/GenBank/DDBJ databases">
        <title>Draft genomes of female and male turbot (Scophthalmus maximus).</title>
        <authorList>
            <person name="Xu H."/>
            <person name="Xu X.-W."/>
            <person name="Shao C."/>
            <person name="Chen S."/>
        </authorList>
    </citation>
    <scope>NUCLEOTIDE SEQUENCE [LARGE SCALE GENOMIC DNA]</scope>
    <source>
        <strain evidence="2">Ysfricsl-2016a</strain>
        <tissue evidence="2">Blood</tissue>
    </source>
</reference>
<feature type="compositionally biased region" description="Low complexity" evidence="1">
    <location>
        <begin position="279"/>
        <end position="289"/>
    </location>
</feature>
<accession>A0A6A4SME4</accession>
<dbReference type="Proteomes" id="UP000438429">
    <property type="component" value="Unassembled WGS sequence"/>
</dbReference>
<feature type="region of interest" description="Disordered" evidence="1">
    <location>
        <begin position="279"/>
        <end position="300"/>
    </location>
</feature>
<dbReference type="GO" id="GO:0006355">
    <property type="term" value="P:regulation of DNA-templated transcription"/>
    <property type="evidence" value="ECO:0007669"/>
    <property type="project" value="InterPro"/>
</dbReference>
<feature type="compositionally biased region" description="Low complexity" evidence="1">
    <location>
        <begin position="401"/>
        <end position="411"/>
    </location>
</feature>
<gene>
    <name evidence="2" type="ORF">F2P81_011698</name>
</gene>
<name>A0A6A4SME4_SCOMX</name>
<protein>
    <recommendedName>
        <fullName evidence="4">PGC-1 and ERR-induced regulator in muscle protein 1</fullName>
    </recommendedName>
</protein>
<dbReference type="PANTHER" id="PTHR47282">
    <property type="entry name" value="PGC-1 AND ERR-INDUCED REGULATOR IN MUSCLE PROTEIN 1"/>
    <property type="match status" value="1"/>
</dbReference>
<feature type="compositionally biased region" description="Basic residues" evidence="1">
    <location>
        <begin position="412"/>
        <end position="422"/>
    </location>
</feature>
<sequence>MKSSTPSGLKRWMLTAILWSHRVPHAGVEGEERQFRASPNRVNSVRVDVVPEQLGALIACCHFRPGSQLTPDRLYCTLSVKMEDFEYSVEICDRDWECFFAECEECNLLPPSLAGVDDSGMSDLDDTGSLLAKRVHRVNLTAGFSEADRPIDGPPDCEGSPVEHYLSKHVIGGLESVLSGSEEDIHLQSVNIFYERLKKLTEAERLAEPCQVRENREAVVETEQCSDGQQSSGSTLPKNIPKLNSLPARGETAVGKETMRPVDTISNINTMKKVETCSSISPDSAASNSVLETDKSTNPETELFIREEGCTETRVNETTLRNQLHDLLEGGVCPETRHADKVTKVHTCKPLKEQEYFWSQLTCSDKCKMNSPINVGMVTNVKWMEEQSPVLQLDVTSINKSASQESSPSASIKRKRRKKRRLSFQPAECAHGYERRVLKSSDSEEEQYTGRGGTGLSLSEDVNLFSLNEPQKNIVSSLYSVTGNLPLRISAKEMKAKDLSHSILPCDGQYQFLPDNILVQGRFKESSLAEVAALSQTDDNVMSATSNGVNVETNLQPCIKLQVQELIRPNKRSWLPVTVPGSVFGQSDMAREMANSETKDNHADSLKEPDKLNHYISGCENKQNLKCCTAEVKSITPSIPSSAESNDPAVGVIQNDNLSDAKSVLAGEVGNSVRDNHTVCQREAESQQQLEIDRHDTDQFSSALVKTLALNAKPRQFKTRARPFSGEISNKVTLISNDINSLPDDKSCLSESASDLDKDDTIQQTKHLLELQTVTHIGASQLMTCGNPCPSGEMYLTGSSQREIKLSTTKELITSPSDVTPGLSCCSLHTESVMSLSNDNVTDLSGSFCSSVSQNQSGGQVDKPQLILAKHKEGYAKPGPESQSVSNSSTESKCGLLDGAEDAVTASGTECRPDSKHSVFAMSSFWSEMEKLTISDILGLRMISEAAPSCCLPPLQESQEMDVFATTDSGFCTQMDESKPKQTNECMSSVLDCVRSSLGTAVLDDSSSSRSVRWESEPVPMSRGTDIYPENMMLTSVSDISQPFLSESAHKSPRKISKNVSVHNLHALESFSSTCKGQTLQTLDEGESESVDRFSEEHVAKQAMDTHSSPSSLTDSYRISITDVFQYLFGGKQSTPSQSTTDNITTVYADGNSVPETYDHFFSEFDTENFFCPLITADVQAKDELVPLFSYSRSASRNLQFPEVYDCLFASSSSDDSSVESDDEEDCGPVRVVTRFSRKASTNQISTDIYENFFTDSDLRQNFFCDTTLSFRNRMFPGFTVRKQTLSHSVSPVPVRQSPRSLRRTVFPSNVLGNQDVLFPDPLLYHLENRIPRQQAQQHFRCEDLQTALSNPRLDTSLLPLRQADMCLVCIAFASWVLKTANPQVGDAWKAGKFYFISMEQFSVGMQRLMSNMMTHLLVAFLFSHSPAGKCKCSVSDWIPAQCGYESLQYLCPSRNATIA</sequence>
<evidence type="ECO:0000313" key="3">
    <source>
        <dbReference type="Proteomes" id="UP000438429"/>
    </source>
</evidence>
<comment type="caution">
    <text evidence="2">The sequence shown here is derived from an EMBL/GenBank/DDBJ whole genome shotgun (WGS) entry which is preliminary data.</text>
</comment>
<proteinExistence type="predicted"/>
<feature type="region of interest" description="Disordered" evidence="1">
    <location>
        <begin position="216"/>
        <end position="246"/>
    </location>
</feature>
<dbReference type="EMBL" id="VEVO01000010">
    <property type="protein sequence ID" value="KAF0036386.1"/>
    <property type="molecule type" value="Genomic_DNA"/>
</dbReference>